<dbReference type="PROSITE" id="PS00872">
    <property type="entry name" value="NA_GALACTOSIDE_SYMP"/>
    <property type="match status" value="1"/>
</dbReference>
<protein>
    <submittedName>
        <fullName evidence="7">Glucuronide permease</fullName>
    </submittedName>
</protein>
<dbReference type="InterPro" id="IPR018043">
    <property type="entry name" value="Na/Gal_symport_CS"/>
</dbReference>
<dbReference type="GO" id="GO:0006814">
    <property type="term" value="P:sodium ion transport"/>
    <property type="evidence" value="ECO:0007669"/>
    <property type="project" value="InterPro"/>
</dbReference>
<name>A0A174EK45_9FIRM</name>
<comment type="subcellular location">
    <subcellularLocation>
        <location evidence="1">Cell membrane</location>
        <topology evidence="1">Multi-pass membrane protein</topology>
    </subcellularLocation>
</comment>
<keyword evidence="4 6" id="KW-1133">Transmembrane helix</keyword>
<evidence type="ECO:0000256" key="4">
    <source>
        <dbReference type="ARBA" id="ARBA00022989"/>
    </source>
</evidence>
<proteinExistence type="predicted"/>
<dbReference type="PANTHER" id="PTHR11328:SF28">
    <property type="entry name" value="MAJOR FACILITATOR SUPERFAMILY DOMAIN-CONTAINING PROTEIN 12"/>
    <property type="match status" value="1"/>
</dbReference>
<feature type="transmembrane region" description="Helical" evidence="6">
    <location>
        <begin position="286"/>
        <end position="305"/>
    </location>
</feature>
<feature type="transmembrane region" description="Helical" evidence="6">
    <location>
        <begin position="194"/>
        <end position="214"/>
    </location>
</feature>
<dbReference type="GO" id="GO:0008643">
    <property type="term" value="P:carbohydrate transport"/>
    <property type="evidence" value="ECO:0007669"/>
    <property type="project" value="InterPro"/>
</dbReference>
<evidence type="ECO:0000313" key="7">
    <source>
        <dbReference type="EMBL" id="CUO38254.1"/>
    </source>
</evidence>
<dbReference type="InterPro" id="IPR036259">
    <property type="entry name" value="MFS_trans_sf"/>
</dbReference>
<evidence type="ECO:0000313" key="8">
    <source>
        <dbReference type="Proteomes" id="UP000095651"/>
    </source>
</evidence>
<feature type="transmembrane region" description="Helical" evidence="6">
    <location>
        <begin position="258"/>
        <end position="280"/>
    </location>
</feature>
<evidence type="ECO:0000256" key="3">
    <source>
        <dbReference type="ARBA" id="ARBA00022692"/>
    </source>
</evidence>
<dbReference type="Pfam" id="PF13347">
    <property type="entry name" value="MFS_2"/>
    <property type="match status" value="1"/>
</dbReference>
<feature type="transmembrane region" description="Helical" evidence="6">
    <location>
        <begin position="343"/>
        <end position="362"/>
    </location>
</feature>
<evidence type="ECO:0000256" key="6">
    <source>
        <dbReference type="SAM" id="Phobius"/>
    </source>
</evidence>
<dbReference type="GO" id="GO:0005886">
    <property type="term" value="C:plasma membrane"/>
    <property type="evidence" value="ECO:0007669"/>
    <property type="project" value="UniProtKB-SubCell"/>
</dbReference>
<dbReference type="EMBL" id="CYZE01000006">
    <property type="protein sequence ID" value="CUO38254.1"/>
    <property type="molecule type" value="Genomic_DNA"/>
</dbReference>
<keyword evidence="5 6" id="KW-0472">Membrane</keyword>
<reference evidence="7 8" key="1">
    <citation type="submission" date="2015-09" db="EMBL/GenBank/DDBJ databases">
        <authorList>
            <consortium name="Pathogen Informatics"/>
        </authorList>
    </citation>
    <scope>NUCLEOTIDE SEQUENCE [LARGE SCALE GENOMIC DNA]</scope>
    <source>
        <strain evidence="7 8">2789STDY5608850</strain>
    </source>
</reference>
<dbReference type="SUPFAM" id="SSF103473">
    <property type="entry name" value="MFS general substrate transporter"/>
    <property type="match status" value="1"/>
</dbReference>
<feature type="transmembrane region" description="Helical" evidence="6">
    <location>
        <begin position="435"/>
        <end position="458"/>
    </location>
</feature>
<accession>A0A174EK45</accession>
<evidence type="ECO:0000256" key="2">
    <source>
        <dbReference type="ARBA" id="ARBA00022475"/>
    </source>
</evidence>
<dbReference type="InterPro" id="IPR039672">
    <property type="entry name" value="MFS_2"/>
</dbReference>
<feature type="transmembrane region" description="Helical" evidence="6">
    <location>
        <begin position="87"/>
        <end position="106"/>
    </location>
</feature>
<dbReference type="RefSeq" id="WP_055655717.1">
    <property type="nucleotide sequence ID" value="NZ_CABIXC010000006.1"/>
</dbReference>
<evidence type="ECO:0000256" key="5">
    <source>
        <dbReference type="ARBA" id="ARBA00023136"/>
    </source>
</evidence>
<dbReference type="AlphaFoldDB" id="A0A174EK45"/>
<feature type="transmembrane region" description="Helical" evidence="6">
    <location>
        <begin position="402"/>
        <end position="420"/>
    </location>
</feature>
<keyword evidence="3 6" id="KW-0812">Transmembrane</keyword>
<gene>
    <name evidence="7" type="primary">uidB_5</name>
    <name evidence="7" type="ORF">ERS852407_02630</name>
</gene>
<organism evidence="7 8">
    <name type="scientific">Hungatella hathewayi</name>
    <dbReference type="NCBI Taxonomy" id="154046"/>
    <lineage>
        <taxon>Bacteria</taxon>
        <taxon>Bacillati</taxon>
        <taxon>Bacillota</taxon>
        <taxon>Clostridia</taxon>
        <taxon>Lachnospirales</taxon>
        <taxon>Lachnospiraceae</taxon>
        <taxon>Hungatella</taxon>
    </lineage>
</organism>
<dbReference type="Proteomes" id="UP000095651">
    <property type="component" value="Unassembled WGS sequence"/>
</dbReference>
<sequence>MEPTKNLEEIQYNRAKFWQIAFFAMNNTATNVIIMAMSLISYYATGIVGLGVVLVSNVLTAMRIFDGFTDPLIGFLIDKTNGKFGKFRPYMLGGNVLMAFIMYLVFHYTHLLPQALKLPVFIVLYAVYILGYTAQTACTKSGQVCLTNDPKQRPLFGLIDGMLTTLLMAGFNIYLPTYLVPKYGNFTLELFNELVLTAIGLSFFLTLLAVIGIWKKDRKEFFGIGDKGVKTKFKDYWPIIKENRAIQMLVIAASTDKIGMNVSGNATVVLIIFALIVGNYGVSGQISAMTILPAILFIFFGTGIARKIGLKRTLVNFTWGSIFLKIPLILLFVFGVPTRIMQGFNFETVVFIICYILGYATMQVTNSTIIPMIADCADYETYRTGRFVPGMMGTVFSFVDKLISSFATSIVGLCVALVGFKDALPTVTDSLSTGLFWVGILLYFGIPMLGWIATLISMKFYPLDDKKMVEIQSEIARIKAEA</sequence>
<keyword evidence="2" id="KW-1003">Cell membrane</keyword>
<feature type="transmembrane region" description="Helical" evidence="6">
    <location>
        <begin position="155"/>
        <end position="174"/>
    </location>
</feature>
<dbReference type="PANTHER" id="PTHR11328">
    <property type="entry name" value="MAJOR FACILITATOR SUPERFAMILY DOMAIN-CONTAINING PROTEIN"/>
    <property type="match status" value="1"/>
</dbReference>
<feature type="transmembrane region" description="Helical" evidence="6">
    <location>
        <begin position="317"/>
        <end position="337"/>
    </location>
</feature>
<evidence type="ECO:0000256" key="1">
    <source>
        <dbReference type="ARBA" id="ARBA00004651"/>
    </source>
</evidence>
<dbReference type="GO" id="GO:0015293">
    <property type="term" value="F:symporter activity"/>
    <property type="evidence" value="ECO:0007669"/>
    <property type="project" value="InterPro"/>
</dbReference>
<feature type="transmembrane region" description="Helical" evidence="6">
    <location>
        <begin position="118"/>
        <end position="134"/>
    </location>
</feature>